<dbReference type="NCBIfam" id="TIGR03177">
    <property type="entry name" value="pilus_cpaB"/>
    <property type="match status" value="1"/>
</dbReference>
<dbReference type="Pfam" id="PF08666">
    <property type="entry name" value="SAF"/>
    <property type="match status" value="1"/>
</dbReference>
<sequence length="306" mass="32522">MRRSTFFSIAVSAMLGVAAVMAAKTYLNQQRLAMLSTLAEPRVEAGEIVVAAQKLSFGARLEKHSFKTIEWPAEKLPEGAFQTIEEILGDGEQARFVKGSIEPGEPVLATKITGFGERATLSSAVTPGMKAVSIGVNDVLGVAGFVLPGDRVDILLTRTQQRSDTAGAYTDVLLQGVKVLAIDQLADDRTNKPSVVRTVTLEVSTNEAQKLVLAQRVGQLSLALRNNASAAFEQIQPVNVADLGGAPVSFGVIGDVVTEELSDMNDNDDIITKTIPRFAVIGVSRGVDRVEYKVGKDLNVGSALGQ</sequence>
<organism evidence="3 4">
    <name type="scientific">Roseibium salinum</name>
    <dbReference type="NCBI Taxonomy" id="1604349"/>
    <lineage>
        <taxon>Bacteria</taxon>
        <taxon>Pseudomonadati</taxon>
        <taxon>Pseudomonadota</taxon>
        <taxon>Alphaproteobacteria</taxon>
        <taxon>Hyphomicrobiales</taxon>
        <taxon>Stappiaceae</taxon>
        <taxon>Roseibium</taxon>
    </lineage>
</organism>
<dbReference type="EMBL" id="JAPEVI010000003">
    <property type="protein sequence ID" value="MCX2725649.1"/>
    <property type="molecule type" value="Genomic_DNA"/>
</dbReference>
<evidence type="ECO:0000259" key="2">
    <source>
        <dbReference type="SMART" id="SM00858"/>
    </source>
</evidence>
<gene>
    <name evidence="3" type="primary">cpaB</name>
    <name evidence="3" type="ORF">ON753_25375</name>
</gene>
<dbReference type="CDD" id="cd11614">
    <property type="entry name" value="SAF_CpaB_FlgA_like"/>
    <property type="match status" value="1"/>
</dbReference>
<feature type="domain" description="SAF" evidence="2">
    <location>
        <begin position="46"/>
        <end position="113"/>
    </location>
</feature>
<feature type="chain" id="PRO_5045603422" evidence="1">
    <location>
        <begin position="23"/>
        <end position="306"/>
    </location>
</feature>
<evidence type="ECO:0000313" key="3">
    <source>
        <dbReference type="EMBL" id="MCX2725649.1"/>
    </source>
</evidence>
<dbReference type="RefSeq" id="WP_265966737.1">
    <property type="nucleotide sequence ID" value="NZ_JAPEVI010000003.1"/>
</dbReference>
<dbReference type="SMART" id="SM00858">
    <property type="entry name" value="SAF"/>
    <property type="match status" value="1"/>
</dbReference>
<dbReference type="Pfam" id="PF16976">
    <property type="entry name" value="RcpC"/>
    <property type="match status" value="1"/>
</dbReference>
<protein>
    <submittedName>
        <fullName evidence="3">Flp pilus assembly protein CpaB</fullName>
    </submittedName>
</protein>
<dbReference type="Proteomes" id="UP001300261">
    <property type="component" value="Unassembled WGS sequence"/>
</dbReference>
<accession>A0ABT3R8L5</accession>
<feature type="signal peptide" evidence="1">
    <location>
        <begin position="1"/>
        <end position="22"/>
    </location>
</feature>
<comment type="caution">
    <text evidence="3">The sequence shown here is derived from an EMBL/GenBank/DDBJ whole genome shotgun (WGS) entry which is preliminary data.</text>
</comment>
<keyword evidence="1" id="KW-0732">Signal</keyword>
<reference evidence="3 4" key="1">
    <citation type="journal article" date="2016" name="Int. J. Syst. Evol. Microbiol.">
        <title>Labrenzia salina sp. nov., isolated from the rhizosphere of the halophyte Arthrocnemum macrostachyum.</title>
        <authorList>
            <person name="Camacho M."/>
            <person name="Redondo-Gomez S."/>
            <person name="Rodriguez-Llorente I."/>
            <person name="Rohde M."/>
            <person name="Sproer C."/>
            <person name="Schumann P."/>
            <person name="Klenk H.P."/>
            <person name="Montero-Calasanz M.D.C."/>
        </authorList>
    </citation>
    <scope>NUCLEOTIDE SEQUENCE [LARGE SCALE GENOMIC DNA]</scope>
    <source>
        <strain evidence="3 4">DSM 29163</strain>
    </source>
</reference>
<dbReference type="InterPro" id="IPR013974">
    <property type="entry name" value="SAF"/>
</dbReference>
<name>A0ABT3R8L5_9HYPH</name>
<dbReference type="InterPro" id="IPR017592">
    <property type="entry name" value="Pilus_assmbl_Flp-typ_CpaB"/>
</dbReference>
<proteinExistence type="predicted"/>
<evidence type="ECO:0000256" key="1">
    <source>
        <dbReference type="SAM" id="SignalP"/>
    </source>
</evidence>
<evidence type="ECO:0000313" key="4">
    <source>
        <dbReference type="Proteomes" id="UP001300261"/>
    </source>
</evidence>
<keyword evidence="4" id="KW-1185">Reference proteome</keyword>
<dbReference type="InterPro" id="IPR031571">
    <property type="entry name" value="RcpC_dom"/>
</dbReference>